<comment type="subcellular location">
    <subcellularLocation>
        <location evidence="1">Virion</location>
    </subcellularLocation>
</comment>
<dbReference type="GO" id="GO:0005198">
    <property type="term" value="F:structural molecule activity"/>
    <property type="evidence" value="ECO:0007669"/>
    <property type="project" value="InterPro"/>
</dbReference>
<reference evidence="4" key="1">
    <citation type="journal article" date="2020" name="Vet Med Sci 0">
        <title>A novel poxvirus isolated from an Egyptian fruit bat in Israel.</title>
        <authorList>
            <person name="David D."/>
            <person name="Davidson I."/>
            <person name="Berkowitz A."/>
            <person name="Karniely S."/>
            <person name="Edery N."/>
            <person name="Bumbarov V."/>
            <person name="Laskar O."/>
            <person name="Elazari-Volcani R."/>
        </authorList>
    </citation>
    <scope>NUCLEOTIDE SEQUENCE</scope>
    <source>
        <strain evidence="4">1000-15</strain>
    </source>
</reference>
<proteinExistence type="predicted"/>
<accession>A0A6G8HJ41</accession>
<organism evidence="4">
    <name type="scientific">Poxviridae sp</name>
    <dbReference type="NCBI Taxonomy" id="2717630"/>
    <lineage>
        <taxon>Viruses</taxon>
        <taxon>Varidnaviria</taxon>
        <taxon>Bamfordvirae</taxon>
        <taxon>Nucleocytoviricota</taxon>
        <taxon>Pokkesviricetes</taxon>
        <taxon>Chitovirales</taxon>
        <taxon>Poxviridae</taxon>
    </lineage>
</organism>
<evidence type="ECO:0000256" key="1">
    <source>
        <dbReference type="ARBA" id="ARBA00004328"/>
    </source>
</evidence>
<evidence type="ECO:0000256" key="3">
    <source>
        <dbReference type="ARBA" id="ARBA00025267"/>
    </source>
</evidence>
<comment type="function">
    <text evidence="3">Core protein 4a is the most abundant virion protein. Major component of the virion core that undergoes proteolytic processing during the immature virion (IV) to mature virion (MV) transition.</text>
</comment>
<sequence length="919" mass="104023">MMSTNNIITLDQLEGAEYMYNVLSTVLPTLCLDYNVKTEYKHSYFHPFDVLFSPNLESLIDPIEYSLSVQQVGINYLLDSTSSQHLFNAKVKPGSVIKTQNQTYNLTDRTNPIINTHSYSDLPIFTRDLINTRVTSCEAHARIIGGYVPAKTSPSILSPIPMPNLSFSNTYLLNLLYSDVIGTDTGFRARIVNGIMMTKDVISLLEIRALLSPASRLLFDKDYNIDKIASDHNIVIVPNPVIDTDLSTMPFRYLVMFFQHFNTRYMLRKLTFNGDELLLDDSEILDYVASLHYQQHIQDLKQYVPAIPSSNTFEIRVRSRTTNQLYTYNITVPGVEFISISSSPVYYLTLLSMIHRSKKIGVAKLISTNESLFWDGISYDDYKNMPLTEHVFLGSTCYMFGLYNYNGITYCSRLNDIISSGKIPFRVCMLVRTISNKTVPQLISDILHSMNSTSPKDFPRKSTFSTQHIGLSEPQFMKFFQFLRLMGKKTPEVALKEVMMAYAGLKLEDSGSPHLIRKENFKEFITLLLTAMGFKITFRRGIISSHHHVSASISPRISKQYISQTLSKANCTNDEISKLMSSANDLLQFLVSIGDVKDVYSYNLNKLTKAFRPSPFYSTHPMFNMYIGGSNNSMDVDNISAECFNTDVHIVENIPIIDRINIRGIMAASTIDEMISTDLFMPETVAFKQNLNRLINEIMLSSETILQTMPISLIDRYIQVGGGSKNVSLGEIIDGVTEGDDSDVYATNSIINVIHTVLRDNYLQNTGAMASQALSSVTASANKQLDNLKQAACGISVMFKQLAKSIYIMEKIFKVTISDDVKEGILEKYKVYTEISKDLYLDLIALETTRALMYILRQSGRSISDTEIGADDLKKAFEMIKPKIKRLIDYYSDISKTYFNHMKKNLNISKPDSITFDTE</sequence>
<name>A0A6G8HJ41_9POXV</name>
<dbReference type="Pfam" id="PF03395">
    <property type="entry name" value="Pox_P4A"/>
    <property type="match status" value="1"/>
</dbReference>
<evidence type="ECO:0000313" key="4">
    <source>
        <dbReference type="EMBL" id="QIM40826.1"/>
    </source>
</evidence>
<dbReference type="InterPro" id="IPR005058">
    <property type="entry name" value="Poxvirus_P4A"/>
</dbReference>
<dbReference type="GO" id="GO:0044423">
    <property type="term" value="C:virion component"/>
    <property type="evidence" value="ECO:0007669"/>
    <property type="project" value="UniProtKB-KW"/>
</dbReference>
<protein>
    <submittedName>
        <fullName evidence="4">P4a</fullName>
    </submittedName>
</protein>
<dbReference type="EMBL" id="MK542646">
    <property type="protein sequence ID" value="QIM40826.1"/>
    <property type="molecule type" value="Genomic_DNA"/>
</dbReference>
<evidence type="ECO:0000256" key="2">
    <source>
        <dbReference type="ARBA" id="ARBA00022844"/>
    </source>
</evidence>
<keyword evidence="2" id="KW-0946">Virion</keyword>